<dbReference type="CDD" id="cd23432">
    <property type="entry name" value="beta-trefoil_Ricin_EndoBetaGal-like"/>
    <property type="match status" value="1"/>
</dbReference>
<organism evidence="3 4">
    <name type="scientific">Streptomyces castrisilvae</name>
    <dbReference type="NCBI Taxonomy" id="3033811"/>
    <lineage>
        <taxon>Bacteria</taxon>
        <taxon>Bacillati</taxon>
        <taxon>Actinomycetota</taxon>
        <taxon>Actinomycetes</taxon>
        <taxon>Kitasatosporales</taxon>
        <taxon>Streptomycetaceae</taxon>
        <taxon>Streptomyces</taxon>
    </lineage>
</organism>
<dbReference type="SUPFAM" id="SSF49899">
    <property type="entry name" value="Concanavalin A-like lectins/glucanases"/>
    <property type="match status" value="1"/>
</dbReference>
<dbReference type="SUPFAM" id="SSF50370">
    <property type="entry name" value="Ricin B-like lectins"/>
    <property type="match status" value="1"/>
</dbReference>
<dbReference type="InterPro" id="IPR013320">
    <property type="entry name" value="ConA-like_dom_sf"/>
</dbReference>
<dbReference type="Gene3D" id="2.60.120.200">
    <property type="match status" value="1"/>
</dbReference>
<dbReference type="Proteomes" id="UP001239522">
    <property type="component" value="Chromosome"/>
</dbReference>
<evidence type="ECO:0000313" key="4">
    <source>
        <dbReference type="Proteomes" id="UP001239522"/>
    </source>
</evidence>
<dbReference type="InterPro" id="IPR000757">
    <property type="entry name" value="Beta-glucanase-like"/>
</dbReference>
<dbReference type="InterPro" id="IPR035992">
    <property type="entry name" value="Ricin_B-like_lectins"/>
</dbReference>
<protein>
    <submittedName>
        <fullName evidence="3">Glycoside hydrolase family 16 protein</fullName>
    </submittedName>
</protein>
<evidence type="ECO:0000259" key="2">
    <source>
        <dbReference type="PROSITE" id="PS51762"/>
    </source>
</evidence>
<accession>A0ABY9HS83</accession>
<keyword evidence="1" id="KW-0732">Signal</keyword>
<proteinExistence type="predicted"/>
<gene>
    <name evidence="3" type="ORF">P8A18_27065</name>
</gene>
<dbReference type="EMBL" id="CP120997">
    <property type="protein sequence ID" value="WLQ36868.1"/>
    <property type="molecule type" value="Genomic_DNA"/>
</dbReference>
<keyword evidence="3" id="KW-0378">Hydrolase</keyword>
<dbReference type="PANTHER" id="PTHR10963:SF60">
    <property type="entry name" value="GRAM-NEGATIVE BACTERIA-BINDING PROTEIN 1-RELATED"/>
    <property type="match status" value="1"/>
</dbReference>
<evidence type="ECO:0000256" key="1">
    <source>
        <dbReference type="SAM" id="SignalP"/>
    </source>
</evidence>
<feature type="signal peptide" evidence="1">
    <location>
        <begin position="1"/>
        <end position="32"/>
    </location>
</feature>
<dbReference type="RefSeq" id="WP_306058556.1">
    <property type="nucleotide sequence ID" value="NZ_CP120997.1"/>
</dbReference>
<feature type="domain" description="GH16" evidence="2">
    <location>
        <begin position="33"/>
        <end position="294"/>
    </location>
</feature>
<dbReference type="Pfam" id="PF00722">
    <property type="entry name" value="Glyco_hydro_16"/>
    <property type="match status" value="1"/>
</dbReference>
<dbReference type="Gene3D" id="2.80.10.50">
    <property type="match status" value="1"/>
</dbReference>
<name>A0ABY9HS83_9ACTN</name>
<dbReference type="PROSITE" id="PS51762">
    <property type="entry name" value="GH16_2"/>
    <property type="match status" value="1"/>
</dbReference>
<keyword evidence="4" id="KW-1185">Reference proteome</keyword>
<feature type="chain" id="PRO_5045308324" evidence="1">
    <location>
        <begin position="33"/>
        <end position="428"/>
    </location>
</feature>
<dbReference type="PANTHER" id="PTHR10963">
    <property type="entry name" value="GLYCOSYL HYDROLASE-RELATED"/>
    <property type="match status" value="1"/>
</dbReference>
<dbReference type="CDD" id="cd00413">
    <property type="entry name" value="Glyco_hydrolase_16"/>
    <property type="match status" value="1"/>
</dbReference>
<dbReference type="GO" id="GO:0016787">
    <property type="term" value="F:hydrolase activity"/>
    <property type="evidence" value="ECO:0007669"/>
    <property type="project" value="UniProtKB-KW"/>
</dbReference>
<reference evidence="3 4" key="1">
    <citation type="submission" date="2023-03" db="EMBL/GenBank/DDBJ databases">
        <title>Isolation and description of six Streptomyces strains from soil environments, able to metabolize different microbial glucans.</title>
        <authorList>
            <person name="Widen T."/>
            <person name="Larsbrink J."/>
        </authorList>
    </citation>
    <scope>NUCLEOTIDE SEQUENCE [LARGE SCALE GENOMIC DNA]</scope>
    <source>
        <strain evidence="3 4">Mut1</strain>
    </source>
</reference>
<sequence>MRHRRLRTPLVGVLAAALGALGTLTGAPTASAADFPANPVAKPGYTLDFQEEFDGTSLDTDKWLPYYLPHWTSDREKAKARYTVADGVLTERVDQDTPAWNPAYDGTVKISSIQTYDKDWWHRFNYAMPNDHHEADFNGYTTQYGYIETRAKLSDTGGGGHQALWLVGTKDTSSASANPEIDMIETFFSKPDTWRIAAYGWGDPNFLGSWVSHEDPVPSGEPTEEYHVYGMDWTPTQLNFYYDNQLYKTINDAPNMPMGMIMGIYTDAGSGQHNDVWPKTWSVDYLRVWKKDGGYGDSGYERLKNRQTSQYLHIENKTGKAEYGSVPATAWSSQWAPETTEAGYTRLRNRWTGDYLRTSASDGYVHYGAAPSAAAEADWTEESEAGYLRLRNRATGGYAHTEGLTGYVEQGDVPAGYWTSQWTPEPAA</sequence>
<dbReference type="InterPro" id="IPR050546">
    <property type="entry name" value="Glycosyl_Hydrlase_16"/>
</dbReference>
<evidence type="ECO:0000313" key="3">
    <source>
        <dbReference type="EMBL" id="WLQ36868.1"/>
    </source>
</evidence>